<gene>
    <name evidence="2" type="ORF">J2I46_14865</name>
</gene>
<evidence type="ECO:0000313" key="2">
    <source>
        <dbReference type="EMBL" id="MBO0949875.1"/>
    </source>
</evidence>
<organism evidence="2 3">
    <name type="scientific">Fibrella forsythiae</name>
    <dbReference type="NCBI Taxonomy" id="2817061"/>
    <lineage>
        <taxon>Bacteria</taxon>
        <taxon>Pseudomonadati</taxon>
        <taxon>Bacteroidota</taxon>
        <taxon>Cytophagia</taxon>
        <taxon>Cytophagales</taxon>
        <taxon>Spirosomataceae</taxon>
        <taxon>Fibrella</taxon>
    </lineage>
</organism>
<dbReference type="RefSeq" id="WP_207329834.1">
    <property type="nucleotide sequence ID" value="NZ_JAFMYW010000004.1"/>
</dbReference>
<dbReference type="EMBL" id="JAFMYW010000004">
    <property type="protein sequence ID" value="MBO0949875.1"/>
    <property type="molecule type" value="Genomic_DNA"/>
</dbReference>
<comment type="caution">
    <text evidence="2">The sequence shown here is derived from an EMBL/GenBank/DDBJ whole genome shotgun (WGS) entry which is preliminary data.</text>
</comment>
<feature type="chain" id="PRO_5045756667" description="DUF3575 domain-containing protein" evidence="1">
    <location>
        <begin position="20"/>
        <end position="225"/>
    </location>
</feature>
<feature type="signal peptide" evidence="1">
    <location>
        <begin position="1"/>
        <end position="19"/>
    </location>
</feature>
<dbReference type="Proteomes" id="UP000664628">
    <property type="component" value="Unassembled WGS sequence"/>
</dbReference>
<proteinExistence type="predicted"/>
<accession>A0ABS3JIP6</accession>
<keyword evidence="3" id="KW-1185">Reference proteome</keyword>
<reference evidence="2 3" key="1">
    <citation type="submission" date="2021-03" db="EMBL/GenBank/DDBJ databases">
        <title>Fibrella sp. HMF5405 genome sequencing and assembly.</title>
        <authorList>
            <person name="Kang H."/>
            <person name="Kim H."/>
            <person name="Bae S."/>
            <person name="Joh K."/>
        </authorList>
    </citation>
    <scope>NUCLEOTIDE SEQUENCE [LARGE SCALE GENOMIC DNA]</scope>
    <source>
        <strain evidence="2 3">HMF5405</strain>
    </source>
</reference>
<evidence type="ECO:0000256" key="1">
    <source>
        <dbReference type="SAM" id="SignalP"/>
    </source>
</evidence>
<evidence type="ECO:0008006" key="4">
    <source>
        <dbReference type="Google" id="ProtNLM"/>
    </source>
</evidence>
<name>A0ABS3JIP6_9BACT</name>
<sequence length="225" mass="23962">MKTSLFVLGCLLLSAVGQAQDSIPLYSDAIAKRAATLRPSIGLDLYQAVWFIHSAGKHDSPATYAYPVSVTVYLPNKSLTGRGQSVYINAGYVAYGGILQRNIYQAGSGIHVRAGIEHTRRGLILGYGGIVSGWLGQASFVFYGPTFGDYQESIGQRGGIAIGGEGHVGAAIPFSSRLSLRMALRATLMGVTTNLRTPHLSGLDWLSEKQVSLGGSLQANLVFRL</sequence>
<keyword evidence="1" id="KW-0732">Signal</keyword>
<evidence type="ECO:0000313" key="3">
    <source>
        <dbReference type="Proteomes" id="UP000664628"/>
    </source>
</evidence>
<protein>
    <recommendedName>
        <fullName evidence="4">DUF3575 domain-containing protein</fullName>
    </recommendedName>
</protein>